<dbReference type="SUPFAM" id="SSF52096">
    <property type="entry name" value="ClpP/crotonase"/>
    <property type="match status" value="1"/>
</dbReference>
<dbReference type="Pfam" id="PF03572">
    <property type="entry name" value="Peptidase_S41"/>
    <property type="match status" value="1"/>
</dbReference>
<dbReference type="eggNOG" id="COG0793">
    <property type="taxonomic scope" value="Bacteria"/>
</dbReference>
<dbReference type="STRING" id="1195236.CTER_1981"/>
<dbReference type="RefSeq" id="WP_004625509.1">
    <property type="nucleotide sequence ID" value="NZ_AORV01000031.1"/>
</dbReference>
<dbReference type="NCBIfam" id="TIGR00225">
    <property type="entry name" value="prc"/>
    <property type="match status" value="1"/>
</dbReference>
<dbReference type="GO" id="GO:0006508">
    <property type="term" value="P:proteolysis"/>
    <property type="evidence" value="ECO:0007669"/>
    <property type="project" value="UniProtKB-KW"/>
</dbReference>
<dbReference type="SUPFAM" id="SSF50156">
    <property type="entry name" value="PDZ domain-like"/>
    <property type="match status" value="1"/>
</dbReference>
<keyword evidence="10" id="KW-1185">Reference proteome</keyword>
<evidence type="ECO:0000259" key="8">
    <source>
        <dbReference type="SMART" id="SM00245"/>
    </source>
</evidence>
<keyword evidence="6" id="KW-0732">Signal</keyword>
<evidence type="ECO:0000256" key="1">
    <source>
        <dbReference type="ARBA" id="ARBA00009179"/>
    </source>
</evidence>
<accession>S0FS41</accession>
<proteinExistence type="inferred from homology"/>
<keyword evidence="4 5" id="KW-0720">Serine protease</keyword>
<dbReference type="Gene3D" id="1.10.101.10">
    <property type="entry name" value="PGBD-like superfamily/PGBD"/>
    <property type="match status" value="1"/>
</dbReference>
<dbReference type="InterPro" id="IPR036366">
    <property type="entry name" value="PGBDSf"/>
</dbReference>
<keyword evidence="3 5" id="KW-0378">Hydrolase</keyword>
<dbReference type="SUPFAM" id="SSF47090">
    <property type="entry name" value="PGBD-like"/>
    <property type="match status" value="1"/>
</dbReference>
<feature type="chain" id="PRO_5004497342" evidence="6">
    <location>
        <begin position="28"/>
        <end position="495"/>
    </location>
</feature>
<reference evidence="9 10" key="1">
    <citation type="journal article" date="2013" name="Genome Announc.">
        <title>Draft Genome Sequence of the Cellulolytic, Mesophilic, Anaerobic Bacterium Clostridium termitidis Strain CT1112 (DSM 5398).</title>
        <authorList>
            <person name="Lal S."/>
            <person name="Ramachandran U."/>
            <person name="Zhang X."/>
            <person name="Munir R."/>
            <person name="Sparling R."/>
            <person name="Levin D.B."/>
        </authorList>
    </citation>
    <scope>NUCLEOTIDE SEQUENCE [LARGE SCALE GENOMIC DNA]</scope>
    <source>
        <strain evidence="9 10">CT1112</strain>
    </source>
</reference>
<dbReference type="Gene3D" id="3.90.226.10">
    <property type="entry name" value="2-enoyl-CoA Hydratase, Chain A, domain 1"/>
    <property type="match status" value="1"/>
</dbReference>
<dbReference type="PANTHER" id="PTHR32060:SF30">
    <property type="entry name" value="CARBOXY-TERMINAL PROCESSING PROTEASE CTPA"/>
    <property type="match status" value="1"/>
</dbReference>
<dbReference type="GO" id="GO:0004252">
    <property type="term" value="F:serine-type endopeptidase activity"/>
    <property type="evidence" value="ECO:0007669"/>
    <property type="project" value="UniProtKB-EC"/>
</dbReference>
<feature type="signal peptide" evidence="6">
    <location>
        <begin position="1"/>
        <end position="27"/>
    </location>
</feature>
<feature type="domain" description="Tail specific protease" evidence="8">
    <location>
        <begin position="171"/>
        <end position="388"/>
    </location>
</feature>
<dbReference type="InterPro" id="IPR029045">
    <property type="entry name" value="ClpP/crotonase-like_dom_sf"/>
</dbReference>
<gene>
    <name evidence="9" type="ORF">CTER_1981</name>
</gene>
<dbReference type="Pfam" id="PF13180">
    <property type="entry name" value="PDZ_2"/>
    <property type="match status" value="1"/>
</dbReference>
<dbReference type="AlphaFoldDB" id="S0FS41"/>
<dbReference type="EMBL" id="AORV01000031">
    <property type="protein sequence ID" value="EMS71999.1"/>
    <property type="molecule type" value="Genomic_DNA"/>
</dbReference>
<dbReference type="Proteomes" id="UP000014155">
    <property type="component" value="Unassembled WGS sequence"/>
</dbReference>
<comment type="caution">
    <text evidence="9">The sequence shown here is derived from an EMBL/GenBank/DDBJ whole genome shotgun (WGS) entry which is preliminary data.</text>
</comment>
<dbReference type="InterPro" id="IPR036365">
    <property type="entry name" value="PGBD-like_sf"/>
</dbReference>
<evidence type="ECO:0000256" key="2">
    <source>
        <dbReference type="ARBA" id="ARBA00022670"/>
    </source>
</evidence>
<organism evidence="9 10">
    <name type="scientific">Ruminiclostridium cellobioparum subsp. termitidis CT1112</name>
    <dbReference type="NCBI Taxonomy" id="1195236"/>
    <lineage>
        <taxon>Bacteria</taxon>
        <taxon>Bacillati</taxon>
        <taxon>Bacillota</taxon>
        <taxon>Clostridia</taxon>
        <taxon>Eubacteriales</taxon>
        <taxon>Oscillospiraceae</taxon>
        <taxon>Ruminiclostridium</taxon>
    </lineage>
</organism>
<dbReference type="Pfam" id="PF01471">
    <property type="entry name" value="PG_binding_1"/>
    <property type="match status" value="1"/>
</dbReference>
<dbReference type="InterPro" id="IPR036034">
    <property type="entry name" value="PDZ_sf"/>
</dbReference>
<evidence type="ECO:0000256" key="5">
    <source>
        <dbReference type="RuleBase" id="RU004404"/>
    </source>
</evidence>
<dbReference type="InterPro" id="IPR005151">
    <property type="entry name" value="Tail-specific_protease"/>
</dbReference>
<evidence type="ECO:0000256" key="3">
    <source>
        <dbReference type="ARBA" id="ARBA00022801"/>
    </source>
</evidence>
<dbReference type="PATRIC" id="fig|1195236.3.peg.2281"/>
<feature type="domain" description="PDZ" evidence="7">
    <location>
        <begin position="96"/>
        <end position="169"/>
    </location>
</feature>
<evidence type="ECO:0000256" key="6">
    <source>
        <dbReference type="SAM" id="SignalP"/>
    </source>
</evidence>
<dbReference type="InterPro" id="IPR002477">
    <property type="entry name" value="Peptidoglycan-bd-like"/>
</dbReference>
<evidence type="ECO:0000259" key="7">
    <source>
        <dbReference type="SMART" id="SM00228"/>
    </source>
</evidence>
<evidence type="ECO:0000256" key="4">
    <source>
        <dbReference type="ARBA" id="ARBA00022825"/>
    </source>
</evidence>
<dbReference type="CDD" id="cd06782">
    <property type="entry name" value="cpPDZ_CPP-like"/>
    <property type="match status" value="1"/>
</dbReference>
<dbReference type="GO" id="GO:0030288">
    <property type="term" value="C:outer membrane-bounded periplasmic space"/>
    <property type="evidence" value="ECO:0007669"/>
    <property type="project" value="TreeGrafter"/>
</dbReference>
<dbReference type="CDD" id="cd07560">
    <property type="entry name" value="Peptidase_S41_CPP"/>
    <property type="match status" value="1"/>
</dbReference>
<dbReference type="SMART" id="SM00228">
    <property type="entry name" value="PDZ"/>
    <property type="match status" value="1"/>
</dbReference>
<sequence length="495" mass="55024">MNKTRRITAVILTLVIIFTAFTTSTFAAGTQINDQTEYLESVREIIRQKYNGQIPEEEMEKATTLKGIFDTLDDYSEFMTSEEFDTFVSSLSGSIEGIGIQPAILDKDKYATVIKVFRNTPAWEAGILTGDQIAEVDGESVEGQPAEDVTNRIQGIPGTRVKLGLIRQGLKDLVRVEVTRAEIDIPSVHYEIRGDIGYIQIDLFGENTYSGVDEALGYFDEKNITRVVLDLRNNGGGYVDQAVKVARRFVPEGLITTLDYKDEGVKDETYYSSLKKPKYKLAVLVNEYSASASEILTGAVKDTKAGVVVGTKTFGKAKVQTFTPILSFEAFESLNRDNEIKSADASNFIYMIDDTQLAGWGKMTTGLYYTPNGDCIDLKGIEPNVKVTAQEPAGSSVQVNLMEPLSLTVKPNLGAKYFDVYIAEHILKLLKYEVDEPDMILDNKTVQAIKKFQKDNKVYSYGVLDYCTQKLLNDRLAAMKVVKDPVYSKAAQLIK</sequence>
<dbReference type="SMART" id="SM00245">
    <property type="entry name" value="TSPc"/>
    <property type="match status" value="1"/>
</dbReference>
<dbReference type="InterPro" id="IPR004447">
    <property type="entry name" value="Peptidase_S41A"/>
</dbReference>
<dbReference type="PANTHER" id="PTHR32060">
    <property type="entry name" value="TAIL-SPECIFIC PROTEASE"/>
    <property type="match status" value="1"/>
</dbReference>
<evidence type="ECO:0000313" key="10">
    <source>
        <dbReference type="Proteomes" id="UP000014155"/>
    </source>
</evidence>
<comment type="similarity">
    <text evidence="1 5">Belongs to the peptidase S41A family.</text>
</comment>
<keyword evidence="2 5" id="KW-0645">Protease</keyword>
<name>S0FS41_RUMCE</name>
<protein>
    <submittedName>
        <fullName evidence="9">C-terminal peptidase (Prc)</fullName>
        <ecNumber evidence="9">3.4.21.102</ecNumber>
    </submittedName>
</protein>
<dbReference type="InterPro" id="IPR001478">
    <property type="entry name" value="PDZ"/>
</dbReference>
<dbReference type="EC" id="3.4.21.102" evidence="9"/>
<dbReference type="GO" id="GO:0007165">
    <property type="term" value="P:signal transduction"/>
    <property type="evidence" value="ECO:0007669"/>
    <property type="project" value="TreeGrafter"/>
</dbReference>
<evidence type="ECO:0000313" key="9">
    <source>
        <dbReference type="EMBL" id="EMS71999.1"/>
    </source>
</evidence>
<dbReference type="Gene3D" id="2.30.42.10">
    <property type="match status" value="1"/>
</dbReference>